<dbReference type="GO" id="GO:0016989">
    <property type="term" value="F:sigma factor antagonist activity"/>
    <property type="evidence" value="ECO:0007669"/>
    <property type="project" value="TreeGrafter"/>
</dbReference>
<dbReference type="AlphaFoldDB" id="A0A8J7KL53"/>
<dbReference type="PANTHER" id="PTHR37461:SF1">
    <property type="entry name" value="ANTI-SIGMA-K FACTOR RSKA"/>
    <property type="match status" value="1"/>
</dbReference>
<dbReference type="GO" id="GO:0016020">
    <property type="term" value="C:membrane"/>
    <property type="evidence" value="ECO:0007669"/>
    <property type="project" value="UniProtKB-SubCell"/>
</dbReference>
<evidence type="ECO:0000313" key="10">
    <source>
        <dbReference type="Proteomes" id="UP000622552"/>
    </source>
</evidence>
<keyword evidence="5 7" id="KW-0472">Membrane</keyword>
<dbReference type="InterPro" id="IPR041916">
    <property type="entry name" value="Anti_sigma_zinc_sf"/>
</dbReference>
<dbReference type="PANTHER" id="PTHR37461">
    <property type="entry name" value="ANTI-SIGMA-K FACTOR RSKA"/>
    <property type="match status" value="1"/>
</dbReference>
<feature type="domain" description="Putative zinc-finger" evidence="8">
    <location>
        <begin position="6"/>
        <end position="35"/>
    </location>
</feature>
<evidence type="ECO:0000256" key="1">
    <source>
        <dbReference type="ARBA" id="ARBA00004167"/>
    </source>
</evidence>
<keyword evidence="10" id="KW-1185">Reference proteome</keyword>
<dbReference type="InterPro" id="IPR051474">
    <property type="entry name" value="Anti-sigma-K/W_factor"/>
</dbReference>
<keyword evidence="3 7" id="KW-1133">Transmembrane helix</keyword>
<dbReference type="InterPro" id="IPR027383">
    <property type="entry name" value="Znf_put"/>
</dbReference>
<protein>
    <submittedName>
        <fullName evidence="9">Anti-sigma factor RsiW</fullName>
    </submittedName>
</protein>
<evidence type="ECO:0000256" key="5">
    <source>
        <dbReference type="ARBA" id="ARBA00023136"/>
    </source>
</evidence>
<feature type="transmembrane region" description="Helical" evidence="7">
    <location>
        <begin position="87"/>
        <end position="107"/>
    </location>
</feature>
<evidence type="ECO:0000256" key="7">
    <source>
        <dbReference type="SAM" id="Phobius"/>
    </source>
</evidence>
<proteinExistence type="predicted"/>
<dbReference type="Gene3D" id="1.10.10.1320">
    <property type="entry name" value="Anti-sigma factor, zinc-finger domain"/>
    <property type="match status" value="1"/>
</dbReference>
<dbReference type="GO" id="GO:0006417">
    <property type="term" value="P:regulation of translation"/>
    <property type="evidence" value="ECO:0007669"/>
    <property type="project" value="TreeGrafter"/>
</dbReference>
<keyword evidence="4" id="KW-0805">Transcription regulation</keyword>
<evidence type="ECO:0000256" key="6">
    <source>
        <dbReference type="ARBA" id="ARBA00023163"/>
    </source>
</evidence>
<dbReference type="RefSeq" id="WP_197004393.1">
    <property type="nucleotide sequence ID" value="NZ_BONS01000020.1"/>
</dbReference>
<gene>
    <name evidence="9" type="ORF">IW245_003735</name>
</gene>
<evidence type="ECO:0000259" key="8">
    <source>
        <dbReference type="Pfam" id="PF13490"/>
    </source>
</evidence>
<dbReference type="Proteomes" id="UP000622552">
    <property type="component" value="Unassembled WGS sequence"/>
</dbReference>
<evidence type="ECO:0000256" key="3">
    <source>
        <dbReference type="ARBA" id="ARBA00022989"/>
    </source>
</evidence>
<sequence>MTHDRSLAGAYVLGALDDDERRAFDDHLTGCAGCRREVAELEEVRDVLGEVPPEALLYGPPDDHAVLDRVLGRLRAEQGARDRSRRLYALAAGIVVLAGVAVGGVLAGRASVDVPPPVALPSATATAQPPGTLRGTTVDPTSNVRLTASVVPVAHWVKVTAAVTGIPLGENCRLVIVGKDGSREVAGGWIVSEKGAAGGTTLEGTAALDAGQVARVEIVNTSGRTFASLPL</sequence>
<dbReference type="EMBL" id="JADOUF010000001">
    <property type="protein sequence ID" value="MBG6137541.1"/>
    <property type="molecule type" value="Genomic_DNA"/>
</dbReference>
<evidence type="ECO:0000256" key="4">
    <source>
        <dbReference type="ARBA" id="ARBA00023015"/>
    </source>
</evidence>
<keyword evidence="6" id="KW-0804">Transcription</keyword>
<comment type="subcellular location">
    <subcellularLocation>
        <location evidence="1">Membrane</location>
        <topology evidence="1">Single-pass membrane protein</topology>
    </subcellularLocation>
</comment>
<comment type="caution">
    <text evidence="9">The sequence shown here is derived from an EMBL/GenBank/DDBJ whole genome shotgun (WGS) entry which is preliminary data.</text>
</comment>
<organism evidence="9 10">
    <name type="scientific">Longispora fulva</name>
    <dbReference type="NCBI Taxonomy" id="619741"/>
    <lineage>
        <taxon>Bacteria</taxon>
        <taxon>Bacillati</taxon>
        <taxon>Actinomycetota</taxon>
        <taxon>Actinomycetes</taxon>
        <taxon>Micromonosporales</taxon>
        <taxon>Micromonosporaceae</taxon>
        <taxon>Longispora</taxon>
    </lineage>
</organism>
<dbReference type="Pfam" id="PF13490">
    <property type="entry name" value="zf-HC2"/>
    <property type="match status" value="1"/>
</dbReference>
<evidence type="ECO:0000256" key="2">
    <source>
        <dbReference type="ARBA" id="ARBA00022692"/>
    </source>
</evidence>
<reference evidence="9" key="1">
    <citation type="submission" date="2020-11" db="EMBL/GenBank/DDBJ databases">
        <title>Sequencing the genomes of 1000 actinobacteria strains.</title>
        <authorList>
            <person name="Klenk H.-P."/>
        </authorList>
    </citation>
    <scope>NUCLEOTIDE SEQUENCE</scope>
    <source>
        <strain evidence="9">DSM 45356</strain>
    </source>
</reference>
<accession>A0A8J7KL53</accession>
<name>A0A8J7KL53_9ACTN</name>
<keyword evidence="2 7" id="KW-0812">Transmembrane</keyword>
<evidence type="ECO:0000313" key="9">
    <source>
        <dbReference type="EMBL" id="MBG6137541.1"/>
    </source>
</evidence>